<reference evidence="1 2" key="1">
    <citation type="submission" date="2018-04" db="EMBL/GenBank/DDBJ databases">
        <title>Altererythrobacter sp. HME9302 genome sequencing and assembly.</title>
        <authorList>
            <person name="Kang H."/>
            <person name="Kim H."/>
            <person name="Joh K."/>
        </authorList>
    </citation>
    <scope>NUCLEOTIDE SEQUENCE [LARGE SCALE GENOMIC DNA]</scope>
    <source>
        <strain evidence="1 2">HME9302</strain>
    </source>
</reference>
<gene>
    <name evidence="1" type="ORF">HME9302_02099</name>
</gene>
<evidence type="ECO:0000313" key="2">
    <source>
        <dbReference type="Proteomes" id="UP000253727"/>
    </source>
</evidence>
<name>A0A369Q7M9_9SPHN</name>
<sequence>MSSDNLDQSWSASTVCVKLVSCLTVSSNNKSNRSLQGKQRRAFRDKPCWAVRRL</sequence>
<dbReference type="EMBL" id="QBKA01000002">
    <property type="protein sequence ID" value="RDC60883.1"/>
    <property type="molecule type" value="Genomic_DNA"/>
</dbReference>
<keyword evidence="2" id="KW-1185">Reference proteome</keyword>
<dbReference type="AlphaFoldDB" id="A0A369Q7M9"/>
<accession>A0A369Q7M9</accession>
<protein>
    <submittedName>
        <fullName evidence="1">Uncharacterized protein</fullName>
    </submittedName>
</protein>
<organism evidence="1 2">
    <name type="scientific">Alteripontixanthobacter maritimus</name>
    <dbReference type="NCBI Taxonomy" id="2161824"/>
    <lineage>
        <taxon>Bacteria</taxon>
        <taxon>Pseudomonadati</taxon>
        <taxon>Pseudomonadota</taxon>
        <taxon>Alphaproteobacteria</taxon>
        <taxon>Sphingomonadales</taxon>
        <taxon>Erythrobacteraceae</taxon>
        <taxon>Alteripontixanthobacter</taxon>
    </lineage>
</organism>
<evidence type="ECO:0000313" key="1">
    <source>
        <dbReference type="EMBL" id="RDC60883.1"/>
    </source>
</evidence>
<comment type="caution">
    <text evidence="1">The sequence shown here is derived from an EMBL/GenBank/DDBJ whole genome shotgun (WGS) entry which is preliminary data.</text>
</comment>
<proteinExistence type="predicted"/>
<dbReference type="Proteomes" id="UP000253727">
    <property type="component" value="Unassembled WGS sequence"/>
</dbReference>